<evidence type="ECO:0008006" key="3">
    <source>
        <dbReference type="Google" id="ProtNLM"/>
    </source>
</evidence>
<comment type="caution">
    <text evidence="1">The sequence shown here is derived from an EMBL/GenBank/DDBJ whole genome shotgun (WGS) entry which is preliminary data.</text>
</comment>
<accession>A0A1Y1VI88</accession>
<feature type="non-terminal residue" evidence="1">
    <location>
        <position position="176"/>
    </location>
</feature>
<reference evidence="1 2" key="2">
    <citation type="submission" date="2016-08" db="EMBL/GenBank/DDBJ databases">
        <title>Pervasive Adenine N6-methylation of Active Genes in Fungi.</title>
        <authorList>
            <consortium name="DOE Joint Genome Institute"/>
            <person name="Mondo S.J."/>
            <person name="Dannebaum R.O."/>
            <person name="Kuo R.C."/>
            <person name="Labutti K."/>
            <person name="Haridas S."/>
            <person name="Kuo A."/>
            <person name="Salamov A."/>
            <person name="Ahrendt S.R."/>
            <person name="Lipzen A."/>
            <person name="Sullivan W."/>
            <person name="Andreopoulos W.B."/>
            <person name="Clum A."/>
            <person name="Lindquist E."/>
            <person name="Daum C."/>
            <person name="Ramamoorthy G.K."/>
            <person name="Gryganskyi A."/>
            <person name="Culley D."/>
            <person name="Magnuson J.K."/>
            <person name="James T.Y."/>
            <person name="O'Malley M.A."/>
            <person name="Stajich J.E."/>
            <person name="Spatafora J.W."/>
            <person name="Visel A."/>
            <person name="Grigoriev I.V."/>
        </authorList>
    </citation>
    <scope>NUCLEOTIDE SEQUENCE [LARGE SCALE GENOMIC DNA]</scope>
    <source>
        <strain evidence="2">finn</strain>
    </source>
</reference>
<organism evidence="1 2">
    <name type="scientific">Piromyces finnis</name>
    <dbReference type="NCBI Taxonomy" id="1754191"/>
    <lineage>
        <taxon>Eukaryota</taxon>
        <taxon>Fungi</taxon>
        <taxon>Fungi incertae sedis</taxon>
        <taxon>Chytridiomycota</taxon>
        <taxon>Chytridiomycota incertae sedis</taxon>
        <taxon>Neocallimastigomycetes</taxon>
        <taxon>Neocallimastigales</taxon>
        <taxon>Neocallimastigaceae</taxon>
        <taxon>Piromyces</taxon>
    </lineage>
</organism>
<keyword evidence="2" id="KW-1185">Reference proteome</keyword>
<evidence type="ECO:0000313" key="1">
    <source>
        <dbReference type="EMBL" id="ORX56674.1"/>
    </source>
</evidence>
<sequence>INYKDSNMLVRGYESSVEIYNSNFQNMVTRNSYPALMDLKGNSYGLIEKSNINLIKLNGCGLVDDEANYSFNKINFFKITTSSKALITSYHRNLKLEHCNFNNIICNGDENSSIIYYDSEDSERSFKIYNSTFSDSTINGPLIKIKGDNNNIEIEKLKINNVVTFGPSIENISLNV</sequence>
<dbReference type="AlphaFoldDB" id="A0A1Y1VI88"/>
<reference evidence="1 2" key="1">
    <citation type="submission" date="2016-08" db="EMBL/GenBank/DDBJ databases">
        <title>Genomes of anaerobic fungi encode conserved fungal cellulosomes for biomass hydrolysis.</title>
        <authorList>
            <consortium name="DOE Joint Genome Institute"/>
            <person name="Haitjema C.H."/>
            <person name="Gilmore S.P."/>
            <person name="Henske J.K."/>
            <person name="Solomon K.V."/>
            <person name="De Groot R."/>
            <person name="Kuo A."/>
            <person name="Mondo S.J."/>
            <person name="Salamov A.A."/>
            <person name="Labutti K."/>
            <person name="Zhao Z."/>
            <person name="Chiniquy J."/>
            <person name="Barry K."/>
            <person name="Brewer H.M."/>
            <person name="Purvine S.O."/>
            <person name="Wright A.T."/>
            <person name="Boxma B."/>
            <person name="Van Alen T."/>
            <person name="Hackstein J.H."/>
            <person name="Baker S.E."/>
            <person name="Grigoriev I.V."/>
            <person name="O'Malley M.A."/>
        </authorList>
    </citation>
    <scope>NUCLEOTIDE SEQUENCE [LARGE SCALE GENOMIC DNA]</scope>
    <source>
        <strain evidence="2">finn</strain>
    </source>
</reference>
<feature type="non-terminal residue" evidence="1">
    <location>
        <position position="1"/>
    </location>
</feature>
<evidence type="ECO:0000313" key="2">
    <source>
        <dbReference type="Proteomes" id="UP000193719"/>
    </source>
</evidence>
<gene>
    <name evidence="1" type="ORF">BCR36DRAFT_253908</name>
</gene>
<name>A0A1Y1VI88_9FUNG</name>
<dbReference type="Proteomes" id="UP000193719">
    <property type="component" value="Unassembled WGS sequence"/>
</dbReference>
<protein>
    <recommendedName>
        <fullName evidence="3">Right handed beta helix domain-containing protein</fullName>
    </recommendedName>
</protein>
<proteinExistence type="predicted"/>
<dbReference type="EMBL" id="MCFH01000007">
    <property type="protein sequence ID" value="ORX56674.1"/>
    <property type="molecule type" value="Genomic_DNA"/>
</dbReference>